<evidence type="ECO:0000313" key="3">
    <source>
        <dbReference type="Proteomes" id="UP000317977"/>
    </source>
</evidence>
<accession>A0A5C6ERG7</accession>
<organism evidence="2 3">
    <name type="scientific">Rubripirellula reticaptiva</name>
    <dbReference type="NCBI Taxonomy" id="2528013"/>
    <lineage>
        <taxon>Bacteria</taxon>
        <taxon>Pseudomonadati</taxon>
        <taxon>Planctomycetota</taxon>
        <taxon>Planctomycetia</taxon>
        <taxon>Pirellulales</taxon>
        <taxon>Pirellulaceae</taxon>
        <taxon>Rubripirellula</taxon>
    </lineage>
</organism>
<evidence type="ECO:0000313" key="2">
    <source>
        <dbReference type="EMBL" id="TWU51632.1"/>
    </source>
</evidence>
<name>A0A5C6ERG7_9BACT</name>
<feature type="signal peptide" evidence="1">
    <location>
        <begin position="1"/>
        <end position="18"/>
    </location>
</feature>
<dbReference type="Proteomes" id="UP000317977">
    <property type="component" value="Unassembled WGS sequence"/>
</dbReference>
<gene>
    <name evidence="2" type="ORF">Poly59_32260</name>
</gene>
<sequence precursor="true">MRKEVKRSLLLWPAAASAAVTAVSWMGLNLPAINSTVSAMTQIQRPITLAATKVSGCRTAIKCWTTDLQKPKLQTPEDAFWTMPLPPARRASDMLASNFASFGSDASDLGASLGISNTQAFPMASLPSLVIGQSDVSDRDEHGARGVPLPERVASVFGQDVFGKGDRLPLMAPVRTSQHELAGLAKELKAAASSLQSDINFNRAGLAEGTCIVSDSPLNRRTLQSLRNRTRVLTVPPIVEDEVVVDDDAIVMIMASPNNSLDPNEFVLKPSVRKSSLPESNRILAKPARIEKPVLETLSTSDDDPTQSYATDLPQIKTYAHSSAKKPAAVAKHSTQTWPAGWPVTSQLDSQLAALIDSTNDPSIAVWSRQVSEQMLELRTLPRLGDERAGAVLEQLTSLTRTGEVAAEQLQDREDQVAWLRAVHALDRRVQVWNPIWQITRENQPTWMVSDQTNSSETASIDDVIAAIASVRGELPKTGDEAGWSSYLLLDEIESAAISNSREIAKREERSLVAQRLLSRLSWHALQEVHLGWLDRESVRQLSSTIRPWARGAVDYADLLAQIERQESDAIDMAAIEIADAVQTLRFADNPASVKISNSLGAYYRNANVRMAISQDMLNRMLPSIDPKSVPLNTTMLGTRIRGTSYIDSDLAISLSPSRDRWSLQLQTNGNVSTNSTGINGPVAIRTRGTSRFAAATPIEVTRDGIQTGNVSVDVQGGTRLSGVRSEYDSWPLVGSLVRAIAETRYDQSSPISNRIASNKIKIEVGSEVQTRLNEQVGSATEKLSTLVLGPLGKLHLDPQVIDMQTTNNRLLARYRLAGDWQLAAFTPRPRAPQSNLLSLQVHQSAINNTLEQLVPRDEPMEISQVVNRAANLFGQTIAMPADMPEGVTIQFARTRPITVEVEEGKLWVTMRIVRLNQGSRVDLTQFIVRASYVPQINGLEASLVRDGHLRISGPGMSMRERLPVRAIFNKVLAQSRPLPLTLPALTQHPSTKGLAVSQLELRGGWIAIALSEEDAPRIALQNQQTR</sequence>
<reference evidence="2 3" key="1">
    <citation type="submission" date="2019-02" db="EMBL/GenBank/DDBJ databases">
        <title>Deep-cultivation of Planctomycetes and their phenomic and genomic characterization uncovers novel biology.</title>
        <authorList>
            <person name="Wiegand S."/>
            <person name="Jogler M."/>
            <person name="Boedeker C."/>
            <person name="Pinto D."/>
            <person name="Vollmers J."/>
            <person name="Rivas-Marin E."/>
            <person name="Kohn T."/>
            <person name="Peeters S.H."/>
            <person name="Heuer A."/>
            <person name="Rast P."/>
            <person name="Oberbeckmann S."/>
            <person name="Bunk B."/>
            <person name="Jeske O."/>
            <person name="Meyerdierks A."/>
            <person name="Storesund J.E."/>
            <person name="Kallscheuer N."/>
            <person name="Luecker S."/>
            <person name="Lage O.M."/>
            <person name="Pohl T."/>
            <person name="Merkel B.J."/>
            <person name="Hornburger P."/>
            <person name="Mueller R.-W."/>
            <person name="Bruemmer F."/>
            <person name="Labrenz M."/>
            <person name="Spormann A.M."/>
            <person name="Op Den Camp H."/>
            <person name="Overmann J."/>
            <person name="Amann R."/>
            <person name="Jetten M.S.M."/>
            <person name="Mascher T."/>
            <person name="Medema M.H."/>
            <person name="Devos D.P."/>
            <person name="Kaster A.-K."/>
            <person name="Ovreas L."/>
            <person name="Rohde M."/>
            <person name="Galperin M.Y."/>
            <person name="Jogler C."/>
        </authorList>
    </citation>
    <scope>NUCLEOTIDE SEQUENCE [LARGE SCALE GENOMIC DNA]</scope>
    <source>
        <strain evidence="2 3">Poly59</strain>
    </source>
</reference>
<dbReference type="EMBL" id="SJPX01000003">
    <property type="protein sequence ID" value="TWU51632.1"/>
    <property type="molecule type" value="Genomic_DNA"/>
</dbReference>
<proteinExistence type="predicted"/>
<dbReference type="AlphaFoldDB" id="A0A5C6ERG7"/>
<comment type="caution">
    <text evidence="2">The sequence shown here is derived from an EMBL/GenBank/DDBJ whole genome shotgun (WGS) entry which is preliminary data.</text>
</comment>
<protein>
    <submittedName>
        <fullName evidence="2">Uncharacterized protein</fullName>
    </submittedName>
</protein>
<feature type="chain" id="PRO_5022750099" evidence="1">
    <location>
        <begin position="19"/>
        <end position="1027"/>
    </location>
</feature>
<dbReference type="OrthoDB" id="245674at2"/>
<keyword evidence="1" id="KW-0732">Signal</keyword>
<keyword evidence="3" id="KW-1185">Reference proteome</keyword>
<evidence type="ECO:0000256" key="1">
    <source>
        <dbReference type="SAM" id="SignalP"/>
    </source>
</evidence>
<dbReference type="RefSeq" id="WP_146534943.1">
    <property type="nucleotide sequence ID" value="NZ_SJPX01000003.1"/>
</dbReference>